<gene>
    <name evidence="1" type="ORF">ACHAWU_007060</name>
</gene>
<evidence type="ECO:0000313" key="2">
    <source>
        <dbReference type="Proteomes" id="UP001530293"/>
    </source>
</evidence>
<keyword evidence="2" id="KW-1185">Reference proteome</keyword>
<proteinExistence type="predicted"/>
<evidence type="ECO:0000313" key="1">
    <source>
        <dbReference type="EMBL" id="KAL3761243.1"/>
    </source>
</evidence>
<dbReference type="EMBL" id="JALLBG020000155">
    <property type="protein sequence ID" value="KAL3761243.1"/>
    <property type="molecule type" value="Genomic_DNA"/>
</dbReference>
<protein>
    <submittedName>
        <fullName evidence="1">Uncharacterized protein</fullName>
    </submittedName>
</protein>
<dbReference type="Proteomes" id="UP001530293">
    <property type="component" value="Unassembled WGS sequence"/>
</dbReference>
<reference evidence="1 2" key="1">
    <citation type="submission" date="2024-10" db="EMBL/GenBank/DDBJ databases">
        <title>Updated reference genomes for cyclostephanoid diatoms.</title>
        <authorList>
            <person name="Roberts W.R."/>
            <person name="Alverson A.J."/>
        </authorList>
    </citation>
    <scope>NUCLEOTIDE SEQUENCE [LARGE SCALE GENOMIC DNA]</scope>
    <source>
        <strain evidence="1 2">AJA232-27</strain>
    </source>
</reference>
<dbReference type="AlphaFoldDB" id="A0ABD3MEE2"/>
<comment type="caution">
    <text evidence="1">The sequence shown here is derived from an EMBL/GenBank/DDBJ whole genome shotgun (WGS) entry which is preliminary data.</text>
</comment>
<organism evidence="1 2">
    <name type="scientific">Discostella pseudostelligera</name>
    <dbReference type="NCBI Taxonomy" id="259834"/>
    <lineage>
        <taxon>Eukaryota</taxon>
        <taxon>Sar</taxon>
        <taxon>Stramenopiles</taxon>
        <taxon>Ochrophyta</taxon>
        <taxon>Bacillariophyta</taxon>
        <taxon>Coscinodiscophyceae</taxon>
        <taxon>Thalassiosirophycidae</taxon>
        <taxon>Stephanodiscales</taxon>
        <taxon>Stephanodiscaceae</taxon>
        <taxon>Discostella</taxon>
    </lineage>
</organism>
<name>A0ABD3MEE2_9STRA</name>
<sequence length="184" mass="20399">MALKAADDKLGISTCDGDPSDALSSASNGAAFFKMRRKMETKQTLLVLLGDQQIHGSKRWFAPTLENHMLVFRHELLQYGGRKLFLCDGGVTCRTLSRAISIEWRTKSNMGSMEKEWKKEKLFRVAPDFVLLLSPHDCTAVAVLRHIDYGSSRSTPISRLASTQCLQRQALLVTTAAGDDALNP</sequence>
<accession>A0ABD3MEE2</accession>